<sequence length="235" mass="25878">MGLINANSSELLQNKSDQVPSNKGGNQGKEKNRLKYSFSVAHQKCAIHTVLHQEAATREGERRRRPEAPQPRRRLLPDSTRGSGRAGVETALQPGRDKWQGGTPESHLHFPFRTPFSDHPRNPSPERERLSLSPPAGSKFIGLSQLSGPPGFVVRPSGPSHQGRRPEEPLNYNPHNAPRAHRSRPLSHPLSRSTQSPPPRKAPASPAAGAGVWLSTQAPHHRLSRWPPPHLGFIT</sequence>
<feature type="compositionally biased region" description="Polar residues" evidence="1">
    <location>
        <begin position="1"/>
        <end position="24"/>
    </location>
</feature>
<organism evidence="2 3">
    <name type="scientific">Rangifer tarandus platyrhynchus</name>
    <name type="common">Svalbard reindeer</name>
    <dbReference type="NCBI Taxonomy" id="3082113"/>
    <lineage>
        <taxon>Eukaryota</taxon>
        <taxon>Metazoa</taxon>
        <taxon>Chordata</taxon>
        <taxon>Craniata</taxon>
        <taxon>Vertebrata</taxon>
        <taxon>Euteleostomi</taxon>
        <taxon>Mammalia</taxon>
        <taxon>Eutheria</taxon>
        <taxon>Laurasiatheria</taxon>
        <taxon>Artiodactyla</taxon>
        <taxon>Ruminantia</taxon>
        <taxon>Pecora</taxon>
        <taxon>Cervidae</taxon>
        <taxon>Odocoileinae</taxon>
        <taxon>Rangifer</taxon>
    </lineage>
</organism>
<evidence type="ECO:0000313" key="2">
    <source>
        <dbReference type="EMBL" id="CAI9178660.1"/>
    </source>
</evidence>
<feature type="compositionally biased region" description="Low complexity" evidence="1">
    <location>
        <begin position="202"/>
        <end position="211"/>
    </location>
</feature>
<evidence type="ECO:0000256" key="1">
    <source>
        <dbReference type="SAM" id="MobiDB-lite"/>
    </source>
</evidence>
<feature type="compositionally biased region" description="Basic and acidic residues" evidence="1">
    <location>
        <begin position="55"/>
        <end position="67"/>
    </location>
</feature>
<dbReference type="EMBL" id="OX459944">
    <property type="protein sequence ID" value="CAI9178660.1"/>
    <property type="molecule type" value="Genomic_DNA"/>
</dbReference>
<feature type="compositionally biased region" description="Basic and acidic residues" evidence="1">
    <location>
        <begin position="116"/>
        <end position="130"/>
    </location>
</feature>
<feature type="region of interest" description="Disordered" evidence="1">
    <location>
        <begin position="1"/>
        <end position="36"/>
    </location>
</feature>
<evidence type="ECO:0000313" key="3">
    <source>
        <dbReference type="Proteomes" id="UP001176941"/>
    </source>
</evidence>
<protein>
    <submittedName>
        <fullName evidence="2">Uncharacterized protein</fullName>
    </submittedName>
</protein>
<gene>
    <name evidence="2" type="ORF">MRATA1EN1_LOCUS27622</name>
</gene>
<keyword evidence="3" id="KW-1185">Reference proteome</keyword>
<feature type="region of interest" description="Disordered" evidence="1">
    <location>
        <begin position="50"/>
        <end position="235"/>
    </location>
</feature>
<proteinExistence type="predicted"/>
<reference evidence="2" key="1">
    <citation type="submission" date="2023-04" db="EMBL/GenBank/DDBJ databases">
        <authorList>
            <consortium name="ELIXIR-Norway"/>
        </authorList>
    </citation>
    <scope>NUCLEOTIDE SEQUENCE [LARGE SCALE GENOMIC DNA]</scope>
</reference>
<dbReference type="Proteomes" id="UP001176941">
    <property type="component" value="Chromosome 8"/>
</dbReference>
<feature type="compositionally biased region" description="Pro residues" evidence="1">
    <location>
        <begin position="226"/>
        <end position="235"/>
    </location>
</feature>
<name>A0ABN8ZXC8_RANTA</name>
<accession>A0ABN8ZXC8</accession>